<evidence type="ECO:0000313" key="1">
    <source>
        <dbReference type="EnsemblPlants" id="OGLUM02G20180.1"/>
    </source>
</evidence>
<organism evidence="1">
    <name type="scientific">Oryza glumipatula</name>
    <dbReference type="NCBI Taxonomy" id="40148"/>
    <lineage>
        <taxon>Eukaryota</taxon>
        <taxon>Viridiplantae</taxon>
        <taxon>Streptophyta</taxon>
        <taxon>Embryophyta</taxon>
        <taxon>Tracheophyta</taxon>
        <taxon>Spermatophyta</taxon>
        <taxon>Magnoliopsida</taxon>
        <taxon>Liliopsida</taxon>
        <taxon>Poales</taxon>
        <taxon>Poaceae</taxon>
        <taxon>BOP clade</taxon>
        <taxon>Oryzoideae</taxon>
        <taxon>Oryzeae</taxon>
        <taxon>Oryzinae</taxon>
        <taxon>Oryza</taxon>
    </lineage>
</organism>
<dbReference type="AlphaFoldDB" id="A0A0D9YTF2"/>
<proteinExistence type="predicted"/>
<dbReference type="Proteomes" id="UP000026961">
    <property type="component" value="Chromosome 2"/>
</dbReference>
<dbReference type="EnsemblPlants" id="OGLUM02G20180.1">
    <property type="protein sequence ID" value="OGLUM02G20180.1"/>
    <property type="gene ID" value="OGLUM02G20180"/>
</dbReference>
<reference evidence="1" key="1">
    <citation type="submission" date="2015-04" db="UniProtKB">
        <authorList>
            <consortium name="EnsemblPlants"/>
        </authorList>
    </citation>
    <scope>IDENTIFICATION</scope>
</reference>
<protein>
    <submittedName>
        <fullName evidence="1">Uncharacterized protein</fullName>
    </submittedName>
</protein>
<accession>A0A0D9YTF2</accession>
<evidence type="ECO:0000313" key="2">
    <source>
        <dbReference type="Proteomes" id="UP000026961"/>
    </source>
</evidence>
<dbReference type="Gramene" id="OGLUM02G20180.1">
    <property type="protein sequence ID" value="OGLUM02G20180.1"/>
    <property type="gene ID" value="OGLUM02G20180"/>
</dbReference>
<keyword evidence="2" id="KW-1185">Reference proteome</keyword>
<reference evidence="1" key="2">
    <citation type="submission" date="2018-05" db="EMBL/GenBank/DDBJ databases">
        <title>OgluRS3 (Oryza glumaepatula Reference Sequence Version 3).</title>
        <authorList>
            <person name="Zhang J."/>
            <person name="Kudrna D."/>
            <person name="Lee S."/>
            <person name="Talag J."/>
            <person name="Welchert J."/>
            <person name="Wing R.A."/>
        </authorList>
    </citation>
    <scope>NUCLEOTIDE SEQUENCE [LARGE SCALE GENOMIC DNA]</scope>
</reference>
<dbReference type="HOGENOM" id="CLU_180339_0_0_1"/>
<sequence>MHFLVCPRKSCEAFGELIEIDFVGGCSCGLGAGEVTCAVDKCKELSMLGMRRSRGGLNLMDKILAVWEAFGIWQAPESVVNSLPCKSYKKQTAQCSDDMEQ</sequence>
<name>A0A0D9YTF2_9ORYZ</name>